<evidence type="ECO:0000256" key="4">
    <source>
        <dbReference type="SAM" id="MobiDB-lite"/>
    </source>
</evidence>
<dbReference type="InterPro" id="IPR014853">
    <property type="entry name" value="VWF/SSPO/ZAN-like_Cys-rich_dom"/>
</dbReference>
<dbReference type="Pfam" id="PF00094">
    <property type="entry name" value="VWD"/>
    <property type="match status" value="3"/>
</dbReference>
<reference evidence="7" key="2">
    <citation type="submission" date="2025-09" db="UniProtKB">
        <authorList>
            <consortium name="Ensembl"/>
        </authorList>
    </citation>
    <scope>IDENTIFICATION</scope>
</reference>
<dbReference type="InterPro" id="IPR000998">
    <property type="entry name" value="MAM_dom"/>
</dbReference>
<feature type="compositionally biased region" description="Polar residues" evidence="4">
    <location>
        <begin position="1061"/>
        <end position="1081"/>
    </location>
</feature>
<evidence type="ECO:0000256" key="3">
    <source>
        <dbReference type="ARBA" id="ARBA00023180"/>
    </source>
</evidence>
<evidence type="ECO:0000259" key="5">
    <source>
        <dbReference type="PROSITE" id="PS50060"/>
    </source>
</evidence>
<dbReference type="InterPro" id="IPR025615">
    <property type="entry name" value="TILa_dom"/>
</dbReference>
<dbReference type="InterPro" id="IPR001007">
    <property type="entry name" value="VWF_dom"/>
</dbReference>
<evidence type="ECO:0008006" key="9">
    <source>
        <dbReference type="Google" id="ProtNLM"/>
    </source>
</evidence>
<accession>A0A8C6U286</accession>
<keyword evidence="2" id="KW-1015">Disulfide bond</keyword>
<dbReference type="PANTHER" id="PTHR11339:SF374">
    <property type="entry name" value="ZONADHESIN"/>
    <property type="match status" value="1"/>
</dbReference>
<keyword evidence="3" id="KW-0325">Glycoprotein</keyword>
<feature type="domain" description="VWFD" evidence="6">
    <location>
        <begin position="427"/>
        <end position="592"/>
    </location>
</feature>
<dbReference type="CDD" id="cd19941">
    <property type="entry name" value="TIL"/>
    <property type="match status" value="2"/>
</dbReference>
<feature type="compositionally biased region" description="Acidic residues" evidence="4">
    <location>
        <begin position="1304"/>
        <end position="1313"/>
    </location>
</feature>
<dbReference type="SUPFAM" id="SSF49899">
    <property type="entry name" value="Concanavalin A-like lectins/glucanases"/>
    <property type="match status" value="2"/>
</dbReference>
<dbReference type="CDD" id="cd06263">
    <property type="entry name" value="MAM"/>
    <property type="match status" value="2"/>
</dbReference>
<dbReference type="GO" id="GO:0005615">
    <property type="term" value="C:extracellular space"/>
    <property type="evidence" value="ECO:0007669"/>
    <property type="project" value="TreeGrafter"/>
</dbReference>
<dbReference type="InterPro" id="IPR002919">
    <property type="entry name" value="TIL_dom"/>
</dbReference>
<evidence type="ECO:0000313" key="8">
    <source>
        <dbReference type="Proteomes" id="UP000694523"/>
    </source>
</evidence>
<dbReference type="InterPro" id="IPR050780">
    <property type="entry name" value="Mucin_vWF_Thrombospondin_sf"/>
</dbReference>
<dbReference type="GO" id="GO:0016020">
    <property type="term" value="C:membrane"/>
    <property type="evidence" value="ECO:0007669"/>
    <property type="project" value="InterPro"/>
</dbReference>
<feature type="compositionally biased region" description="Low complexity" evidence="4">
    <location>
        <begin position="1082"/>
        <end position="1100"/>
    </location>
</feature>
<dbReference type="SMART" id="SM00137">
    <property type="entry name" value="MAM"/>
    <property type="match status" value="2"/>
</dbReference>
<feature type="domain" description="MAM" evidence="5">
    <location>
        <begin position="699"/>
        <end position="855"/>
    </location>
</feature>
<dbReference type="Pfam" id="PF01826">
    <property type="entry name" value="TIL"/>
    <property type="match status" value="2"/>
</dbReference>
<feature type="compositionally biased region" description="Acidic residues" evidence="4">
    <location>
        <begin position="1322"/>
        <end position="1336"/>
    </location>
</feature>
<keyword evidence="8" id="KW-1185">Reference proteome</keyword>
<dbReference type="FunFam" id="2.10.25.10:FF:000055">
    <property type="entry name" value="alpha-tectorin isoform X1"/>
    <property type="match status" value="1"/>
</dbReference>
<dbReference type="Gene3D" id="2.10.25.10">
    <property type="entry name" value="Laminin"/>
    <property type="match status" value="2"/>
</dbReference>
<dbReference type="SMART" id="SM00832">
    <property type="entry name" value="C8"/>
    <property type="match status" value="2"/>
</dbReference>
<dbReference type="Pfam" id="PF08742">
    <property type="entry name" value="C8"/>
    <property type="match status" value="2"/>
</dbReference>
<feature type="region of interest" description="Disordered" evidence="4">
    <location>
        <begin position="1047"/>
        <end position="1133"/>
    </location>
</feature>
<dbReference type="SUPFAM" id="SSF57567">
    <property type="entry name" value="Serine protease inhibitors"/>
    <property type="match status" value="2"/>
</dbReference>
<feature type="domain" description="VWFD" evidence="6">
    <location>
        <begin position="1254"/>
        <end position="1441"/>
    </location>
</feature>
<evidence type="ECO:0000313" key="7">
    <source>
        <dbReference type="Ensembl" id="ENSNMLP00000027514.1"/>
    </source>
</evidence>
<dbReference type="PROSITE" id="PS50060">
    <property type="entry name" value="MAM_2"/>
    <property type="match status" value="2"/>
</dbReference>
<dbReference type="PANTHER" id="PTHR11339">
    <property type="entry name" value="EXTRACELLULAR MATRIX GLYCOPROTEIN RELATED"/>
    <property type="match status" value="1"/>
</dbReference>
<protein>
    <recommendedName>
        <fullName evidence="9">Zonadhesin-like</fullName>
    </recommendedName>
</protein>
<dbReference type="PRINTS" id="PR00020">
    <property type="entry name" value="MAMDOMAIN"/>
</dbReference>
<dbReference type="Pfam" id="PF00629">
    <property type="entry name" value="MAM"/>
    <property type="match status" value="2"/>
</dbReference>
<feature type="region of interest" description="Disordered" evidence="4">
    <location>
        <begin position="1300"/>
        <end position="1338"/>
    </location>
</feature>
<evidence type="ECO:0000256" key="1">
    <source>
        <dbReference type="ARBA" id="ARBA00022737"/>
    </source>
</evidence>
<organism evidence="7 8">
    <name type="scientific">Neogobius melanostomus</name>
    <name type="common">round goby</name>
    <dbReference type="NCBI Taxonomy" id="47308"/>
    <lineage>
        <taxon>Eukaryota</taxon>
        <taxon>Metazoa</taxon>
        <taxon>Chordata</taxon>
        <taxon>Craniata</taxon>
        <taxon>Vertebrata</taxon>
        <taxon>Euteleostomi</taxon>
        <taxon>Actinopterygii</taxon>
        <taxon>Neopterygii</taxon>
        <taxon>Teleostei</taxon>
        <taxon>Neoteleostei</taxon>
        <taxon>Acanthomorphata</taxon>
        <taxon>Gobiaria</taxon>
        <taxon>Gobiiformes</taxon>
        <taxon>Gobioidei</taxon>
        <taxon>Gobiidae</taxon>
        <taxon>Benthophilinae</taxon>
        <taxon>Neogobiini</taxon>
        <taxon>Neogobius</taxon>
    </lineage>
</organism>
<feature type="domain" description="VWFD" evidence="6">
    <location>
        <begin position="40"/>
        <end position="220"/>
    </location>
</feature>
<dbReference type="Ensembl" id="ENSNMLT00000030736.1">
    <property type="protein sequence ID" value="ENSNMLP00000027514.1"/>
    <property type="gene ID" value="ENSNMLG00000017536.1"/>
</dbReference>
<proteinExistence type="predicted"/>
<sequence length="1441" mass="157787">MLPCPAGAQCEASTQLWPDESTRCLCSEGQLSCSPAPSSGMCAVHSHTDCSTFDGAHFRFMDQCSYTLTKTCSVSEGSPQFSVGMVNGQSDNSSLPNVERVNVKINDFRMSFLRRQTERVVVNGVWRTLPLTLARGTVTVSSNPAAVVLKSGFGLFVSFDYTGALYVTLPSSYSDKVCGLCGNFNHNRRDDLQRPDGSDAPNATDLVDSWQTGGNASACEAILVPHYCDPLEETEYASEAYCGALVSHTGPFAECQEALGAESYFRDCVYGMCASHGDTAVLCDTLQVYADLCKKAGVDVPMWRNSSFCSLQCGENSHYNACAEGCPEACSPLDQASSCGSCEERCECDPGFKLSGGQCVQEENCGCWYVGQHYEQGETIIEGECVQECVCIGKGNNNIECRPTQCAAGEACSVRDGVKGCFPFSPATCSVYGDPHYITYDGFAYDFHGGCSYVLTTTCGGKSSVEFTVTGHNMHPPFNNFTQSKLEAVTLEEHTHQVQLPYSTSGRYGQLNAYVDSGYTVLETTFGLRIMIDGQSRLFLQVNEHYKYELCGLCGTYSNRQDDDFVMPGGDNATSAFQFGESWRVQYSNHCVSHPNDPRECNSEEQAQAYDQCYALLEDDFRLCHEAIHPEIYITSCVHDYCATNGSHITLCESLKSYAAACAVAGVELGQWQDGFQVPLPQPKQAQAMTTPVGVFCNFGCSFDRNLCNWNQMMTDAFDWSWHSGSTPSLMTGPSADHSGGGHYLYIEASSVTYGDTARLISSECPHSGAQCLQFWYHMYGSADTMGLHVYVVEGSKARSVWRQRNDQGNMWHLALVDLTTAEPYQIIFEGRRGSNDQSDVAIDDVSLHFGPCSEKLQLSTYSSLTITYIFFNSAVCNLGCSFDINLCNWNQMVTDAFDWTWHSGSTPTLMTGPSADHSGGGHYLYIEASSVTYGDTARLISSECPHSGAQCLQFWYHMYGSADTMGLHVYVVEGSKARSVWSQRNDQGNMWHLAQVDLTTAGAYQIIFEGRRGSTDQSDVAIDDVSLHYGPCSDATEMHTTAGADQTTAATAGPQPPTSPEGQLPTTGNTGVQTRPTEVQTTANPEPPATTEEPLQTTANSGPQATTAARPETGATSERPQPPTDGKPGAPSCPANTHYSSCVSACTPTCSHLYGPPGCSDSDCVAGCVCDDGFVLKRRVCVPIQECGCMDTSGKKYEFGDVWYSSHCREKCKCEKRRGVGRIECEEKDGCDGKAVCLQNNNGDYYCEKTDFSDCTINTDPEYRTFDKKKHEFEGEHSYVLVQTKSLPNNLQHIYIEGINGHDEDEDDDSSEERDSRQARDDDDDDSDENSEEDKEGALRALKIRVYNHTVVLNRVDAPLSPSPGLKIEEHSSRIYLKTDFGLSVEFDRHSEAEIILPHLYKRKVGGLCGNFDGHKSNDFMKPDGTQATGVQEFGESWRV</sequence>
<dbReference type="PROSITE" id="PS51233">
    <property type="entry name" value="VWFD"/>
    <property type="match status" value="3"/>
</dbReference>
<dbReference type="InterPro" id="IPR036084">
    <property type="entry name" value="Ser_inhib-like_sf"/>
</dbReference>
<name>A0A8C6U286_9GOBI</name>
<dbReference type="GO" id="GO:0031012">
    <property type="term" value="C:extracellular matrix"/>
    <property type="evidence" value="ECO:0007669"/>
    <property type="project" value="TreeGrafter"/>
</dbReference>
<dbReference type="SMART" id="SM00216">
    <property type="entry name" value="VWD"/>
    <property type="match status" value="3"/>
</dbReference>
<dbReference type="Pfam" id="PF12714">
    <property type="entry name" value="TILa"/>
    <property type="match status" value="1"/>
</dbReference>
<feature type="domain" description="MAM" evidence="5">
    <location>
        <begin position="879"/>
        <end position="1035"/>
    </location>
</feature>
<dbReference type="SMART" id="SM00215">
    <property type="entry name" value="VWC_out"/>
    <property type="match status" value="2"/>
</dbReference>
<reference evidence="7" key="1">
    <citation type="submission" date="2025-08" db="UniProtKB">
        <authorList>
            <consortium name="Ensembl"/>
        </authorList>
    </citation>
    <scope>IDENTIFICATION</scope>
</reference>
<evidence type="ECO:0000259" key="6">
    <source>
        <dbReference type="PROSITE" id="PS51233"/>
    </source>
</evidence>
<dbReference type="Gene3D" id="2.60.120.200">
    <property type="match status" value="2"/>
</dbReference>
<dbReference type="InterPro" id="IPR001846">
    <property type="entry name" value="VWF_type-D"/>
</dbReference>
<dbReference type="Proteomes" id="UP000694523">
    <property type="component" value="Unplaced"/>
</dbReference>
<keyword evidence="1" id="KW-0677">Repeat</keyword>
<evidence type="ECO:0000256" key="2">
    <source>
        <dbReference type="ARBA" id="ARBA00023157"/>
    </source>
</evidence>
<dbReference type="InterPro" id="IPR013320">
    <property type="entry name" value="ConA-like_dom_sf"/>
</dbReference>